<reference evidence="3 4" key="1">
    <citation type="submission" date="2020-07" db="EMBL/GenBank/DDBJ databases">
        <title>Sequencing the genomes of 1000 actinobacteria strains.</title>
        <authorList>
            <person name="Klenk H.-P."/>
        </authorList>
    </citation>
    <scope>NUCLEOTIDE SEQUENCE [LARGE SCALE GENOMIC DNA]</scope>
    <source>
        <strain evidence="3 4">DSM 18248</strain>
    </source>
</reference>
<evidence type="ECO:0000313" key="4">
    <source>
        <dbReference type="Proteomes" id="UP000537326"/>
    </source>
</evidence>
<organism evidence="3 4">
    <name type="scientific">Nocardioides marinus</name>
    <dbReference type="NCBI Taxonomy" id="374514"/>
    <lineage>
        <taxon>Bacteria</taxon>
        <taxon>Bacillati</taxon>
        <taxon>Actinomycetota</taxon>
        <taxon>Actinomycetes</taxon>
        <taxon>Propionibacteriales</taxon>
        <taxon>Nocardioidaceae</taxon>
        <taxon>Nocardioides</taxon>
    </lineage>
</organism>
<name>A0A7Z0C3J1_9ACTN</name>
<dbReference type="RefSeq" id="WP_179530163.1">
    <property type="nucleotide sequence ID" value="NZ_BAAAPP010000002.1"/>
</dbReference>
<accession>A0A7Z0C3J1</accession>
<keyword evidence="2" id="KW-0812">Transmembrane</keyword>
<dbReference type="AlphaFoldDB" id="A0A7Z0C3J1"/>
<feature type="region of interest" description="Disordered" evidence="1">
    <location>
        <begin position="1"/>
        <end position="29"/>
    </location>
</feature>
<keyword evidence="4" id="KW-1185">Reference proteome</keyword>
<feature type="transmembrane region" description="Helical" evidence="2">
    <location>
        <begin position="70"/>
        <end position="93"/>
    </location>
</feature>
<keyword evidence="2" id="KW-0472">Membrane</keyword>
<dbReference type="EMBL" id="JACBZI010000001">
    <property type="protein sequence ID" value="NYI09144.1"/>
    <property type="molecule type" value="Genomic_DNA"/>
</dbReference>
<gene>
    <name evidence="3" type="ORF">BKA05_000659</name>
</gene>
<sequence>MNEHEHTETLDMDEPGTDEQHVPEQQPSIWAAGRHPVNTGQLVMGLAFLGLVAVWALWTTDVVEGGDVRWLLPLPFVLAGAAGLVASTISGAARRDHWS</sequence>
<keyword evidence="2" id="KW-1133">Transmembrane helix</keyword>
<comment type="caution">
    <text evidence="3">The sequence shown here is derived from an EMBL/GenBank/DDBJ whole genome shotgun (WGS) entry which is preliminary data.</text>
</comment>
<protein>
    <submittedName>
        <fullName evidence="3">Uncharacterized protein</fullName>
    </submittedName>
</protein>
<evidence type="ECO:0000256" key="2">
    <source>
        <dbReference type="SAM" id="Phobius"/>
    </source>
</evidence>
<evidence type="ECO:0000313" key="3">
    <source>
        <dbReference type="EMBL" id="NYI09144.1"/>
    </source>
</evidence>
<proteinExistence type="predicted"/>
<dbReference type="Proteomes" id="UP000537326">
    <property type="component" value="Unassembled WGS sequence"/>
</dbReference>
<feature type="transmembrane region" description="Helical" evidence="2">
    <location>
        <begin position="42"/>
        <end position="58"/>
    </location>
</feature>
<evidence type="ECO:0000256" key="1">
    <source>
        <dbReference type="SAM" id="MobiDB-lite"/>
    </source>
</evidence>